<keyword evidence="1" id="KW-0812">Transmembrane</keyword>
<keyword evidence="1" id="KW-1133">Transmembrane helix</keyword>
<comment type="caution">
    <text evidence="2">The sequence shown here is derived from an EMBL/GenBank/DDBJ whole genome shotgun (WGS) entry which is preliminary data.</text>
</comment>
<feature type="transmembrane region" description="Helical" evidence="1">
    <location>
        <begin position="30"/>
        <end position="51"/>
    </location>
</feature>
<feature type="transmembrane region" description="Helical" evidence="1">
    <location>
        <begin position="63"/>
        <end position="82"/>
    </location>
</feature>
<dbReference type="RefSeq" id="WP_387961702.1">
    <property type="nucleotide sequence ID" value="NZ_JBHSGP010000008.1"/>
</dbReference>
<keyword evidence="1" id="KW-0472">Membrane</keyword>
<reference evidence="3" key="1">
    <citation type="journal article" date="2019" name="Int. J. Syst. Evol. Microbiol.">
        <title>The Global Catalogue of Microorganisms (GCM) 10K type strain sequencing project: providing services to taxonomists for standard genome sequencing and annotation.</title>
        <authorList>
            <consortium name="The Broad Institute Genomics Platform"/>
            <consortium name="The Broad Institute Genome Sequencing Center for Infectious Disease"/>
            <person name="Wu L."/>
            <person name="Ma J."/>
        </authorList>
    </citation>
    <scope>NUCLEOTIDE SEQUENCE [LARGE SCALE GENOMIC DNA]</scope>
    <source>
        <strain evidence="3">CCUG 63682</strain>
    </source>
</reference>
<keyword evidence="3" id="KW-1185">Reference proteome</keyword>
<protein>
    <recommendedName>
        <fullName evidence="4">DUF3899 domain-containing protein</fullName>
    </recommendedName>
</protein>
<dbReference type="Proteomes" id="UP001595953">
    <property type="component" value="Unassembled WGS sequence"/>
</dbReference>
<proteinExistence type="predicted"/>
<organism evidence="2 3">
    <name type="scientific">Geojedonia litorea</name>
    <dbReference type="NCBI Taxonomy" id="1268269"/>
    <lineage>
        <taxon>Bacteria</taxon>
        <taxon>Pseudomonadati</taxon>
        <taxon>Bacteroidota</taxon>
        <taxon>Flavobacteriia</taxon>
        <taxon>Flavobacteriales</taxon>
        <taxon>Flavobacteriaceae</taxon>
        <taxon>Geojedonia</taxon>
    </lineage>
</organism>
<name>A0ABV9N0M6_9FLAO</name>
<evidence type="ECO:0000256" key="1">
    <source>
        <dbReference type="SAM" id="Phobius"/>
    </source>
</evidence>
<sequence>MKTTLEMDRIKERQKLSALGMSYSIQRMDLLIVSISGAGIYVCLETLKYINDKQLETSTLIKWAGGVLLFAIIVNFISQFLGHRSNLNDYLMCEAKLDAGSKISKAEQSIIDRYDYKAECYDKATNIFNYASALSMFVGLVLLLSYFLMAF</sequence>
<evidence type="ECO:0000313" key="2">
    <source>
        <dbReference type="EMBL" id="MFC4721767.1"/>
    </source>
</evidence>
<feature type="transmembrane region" description="Helical" evidence="1">
    <location>
        <begin position="127"/>
        <end position="149"/>
    </location>
</feature>
<evidence type="ECO:0000313" key="3">
    <source>
        <dbReference type="Proteomes" id="UP001595953"/>
    </source>
</evidence>
<evidence type="ECO:0008006" key="4">
    <source>
        <dbReference type="Google" id="ProtNLM"/>
    </source>
</evidence>
<gene>
    <name evidence="2" type="ORF">ACFO5O_05520</name>
</gene>
<accession>A0ABV9N0M6</accession>
<dbReference type="EMBL" id="JBHSGP010000008">
    <property type="protein sequence ID" value="MFC4721767.1"/>
    <property type="molecule type" value="Genomic_DNA"/>
</dbReference>